<dbReference type="GO" id="GO:0005886">
    <property type="term" value="C:plasma membrane"/>
    <property type="evidence" value="ECO:0007669"/>
    <property type="project" value="UniProtKB-SubCell"/>
</dbReference>
<sequence>MNALIIFLILLVLMLTGMPISISLGLTVLTFLFGFSHVPLESVALKLFTGIEKFEIMAIPFFILAGNFLTHGGVAKRMIRFATSMVGHWYGGLGLGGVVACALFAAVSGSSPATVVAIGSILLPAMVKAGFPKNFGAGVITTSGALGILIPPSIVMVMYSVATNTSVGALFMAGVVPGLALAATLGGVTYWRARKFDYPRLPKASWGERLSALRESIWGLLLIVIVMGGIYSGVFTPTEAAAMSAVYAFIVAVFIYKDMRLKDVPRVLLNSANMSAMLLYIITNAVLFSFIMTNENIPQALADWMLGNGLGVITFLLAVNVILLLAGNFMEPSSIVLIFAPILFPVAMKLGIDPVHFGIIMVVNMEVGMCHPPVGLNLYVASGITKMGITELTVAVWPWLLAMLGFLGVVTYWPALSLWFPRLLGMM</sequence>
<keyword evidence="4 7" id="KW-0812">Transmembrane</keyword>
<keyword evidence="2" id="KW-1003">Cell membrane</keyword>
<feature type="transmembrane region" description="Helical" evidence="7">
    <location>
        <begin position="87"/>
        <end position="107"/>
    </location>
</feature>
<dbReference type="PANTHER" id="PTHR33362:SF5">
    <property type="entry name" value="C4-DICARBOXYLATE TRAP TRANSPORTER LARGE PERMEASE PROTEIN DCTM"/>
    <property type="match status" value="1"/>
</dbReference>
<keyword evidence="7" id="KW-0813">Transport</keyword>
<keyword evidence="3 7" id="KW-0997">Cell inner membrane</keyword>
<gene>
    <name evidence="9" type="ORF">EDC62_2116</name>
</gene>
<dbReference type="InterPro" id="IPR010656">
    <property type="entry name" value="DctM"/>
</dbReference>
<keyword evidence="5 7" id="KW-1133">Transmembrane helix</keyword>
<dbReference type="Proteomes" id="UP000272193">
    <property type="component" value="Unassembled WGS sequence"/>
</dbReference>
<comment type="subcellular location">
    <subcellularLocation>
        <location evidence="1 7">Cell inner membrane</location>
        <topology evidence="1 7">Multi-pass membrane protein</topology>
    </subcellularLocation>
</comment>
<proteinExistence type="inferred from homology"/>
<feature type="transmembrane region" description="Helical" evidence="7">
    <location>
        <begin position="333"/>
        <end position="352"/>
    </location>
</feature>
<feature type="transmembrane region" description="Helical" evidence="7">
    <location>
        <begin position="138"/>
        <end position="161"/>
    </location>
</feature>
<dbReference type="EMBL" id="RKQL01000005">
    <property type="protein sequence ID" value="RPE64992.1"/>
    <property type="molecule type" value="Genomic_DNA"/>
</dbReference>
<evidence type="ECO:0000256" key="3">
    <source>
        <dbReference type="ARBA" id="ARBA00022519"/>
    </source>
</evidence>
<comment type="caution">
    <text evidence="9">The sequence shown here is derived from an EMBL/GenBank/DDBJ whole genome shotgun (WGS) entry which is preliminary data.</text>
</comment>
<feature type="transmembrane region" description="Helical" evidence="7">
    <location>
        <begin position="212"/>
        <end position="234"/>
    </location>
</feature>
<organism evidence="9 10">
    <name type="scientific">Tibeticola sediminis</name>
    <dbReference type="NCBI Taxonomy" id="1917811"/>
    <lineage>
        <taxon>Bacteria</taxon>
        <taxon>Pseudomonadati</taxon>
        <taxon>Pseudomonadota</taxon>
        <taxon>Betaproteobacteria</taxon>
        <taxon>Burkholderiales</taxon>
        <taxon>Comamonadaceae</taxon>
        <taxon>Tibeticola</taxon>
    </lineage>
</organism>
<dbReference type="PIRSF" id="PIRSF006066">
    <property type="entry name" value="HI0050"/>
    <property type="match status" value="1"/>
</dbReference>
<name>A0A3N4U3G1_9BURK</name>
<evidence type="ECO:0000259" key="8">
    <source>
        <dbReference type="Pfam" id="PF06808"/>
    </source>
</evidence>
<dbReference type="InterPro" id="IPR004681">
    <property type="entry name" value="TRAP_DctM"/>
</dbReference>
<feature type="transmembrane region" description="Helical" evidence="7">
    <location>
        <begin position="56"/>
        <end position="75"/>
    </location>
</feature>
<dbReference type="NCBIfam" id="TIGR00786">
    <property type="entry name" value="dctM"/>
    <property type="match status" value="1"/>
</dbReference>
<comment type="function">
    <text evidence="7">Part of the tripartite ATP-independent periplasmic (TRAP) transport system.</text>
</comment>
<evidence type="ECO:0000256" key="7">
    <source>
        <dbReference type="RuleBase" id="RU369079"/>
    </source>
</evidence>
<comment type="similarity">
    <text evidence="7">Belongs to the TRAP transporter large permease family.</text>
</comment>
<evidence type="ECO:0000256" key="2">
    <source>
        <dbReference type="ARBA" id="ARBA00022475"/>
    </source>
</evidence>
<feature type="transmembrane region" description="Helical" evidence="7">
    <location>
        <begin position="396"/>
        <end position="420"/>
    </location>
</feature>
<feature type="transmembrane region" description="Helical" evidence="7">
    <location>
        <begin position="167"/>
        <end position="191"/>
    </location>
</feature>
<feature type="transmembrane region" description="Helical" evidence="7">
    <location>
        <begin position="268"/>
        <end position="292"/>
    </location>
</feature>
<feature type="transmembrane region" description="Helical" evidence="7">
    <location>
        <begin position="113"/>
        <end position="131"/>
    </location>
</feature>
<dbReference type="GO" id="GO:0022857">
    <property type="term" value="F:transmembrane transporter activity"/>
    <property type="evidence" value="ECO:0007669"/>
    <property type="project" value="UniProtKB-UniRule"/>
</dbReference>
<evidence type="ECO:0000256" key="4">
    <source>
        <dbReference type="ARBA" id="ARBA00022692"/>
    </source>
</evidence>
<feature type="transmembrane region" description="Helical" evidence="7">
    <location>
        <begin position="304"/>
        <end position="326"/>
    </location>
</feature>
<dbReference type="PANTHER" id="PTHR33362">
    <property type="entry name" value="SIALIC ACID TRAP TRANSPORTER PERMEASE PROTEIN SIAT-RELATED"/>
    <property type="match status" value="1"/>
</dbReference>
<keyword evidence="6 7" id="KW-0472">Membrane</keyword>
<dbReference type="Pfam" id="PF06808">
    <property type="entry name" value="DctM"/>
    <property type="match status" value="1"/>
</dbReference>
<reference evidence="9 10" key="1">
    <citation type="submission" date="2018-11" db="EMBL/GenBank/DDBJ databases">
        <title>Genomic Encyclopedia of Type Strains, Phase IV (KMG-IV): sequencing the most valuable type-strain genomes for metagenomic binning, comparative biology and taxonomic classification.</title>
        <authorList>
            <person name="Goeker M."/>
        </authorList>
    </citation>
    <scope>NUCLEOTIDE SEQUENCE [LARGE SCALE GENOMIC DNA]</scope>
    <source>
        <strain evidence="9 10">DSM 101684</strain>
    </source>
</reference>
<evidence type="ECO:0000313" key="10">
    <source>
        <dbReference type="Proteomes" id="UP000272193"/>
    </source>
</evidence>
<accession>A0A3N4U3G1</accession>
<feature type="transmembrane region" description="Helical" evidence="7">
    <location>
        <begin position="240"/>
        <end position="256"/>
    </location>
</feature>
<dbReference type="OrthoDB" id="9777699at2"/>
<dbReference type="RefSeq" id="WP_124223448.1">
    <property type="nucleotide sequence ID" value="NZ_RKQL01000005.1"/>
</dbReference>
<feature type="domain" description="TRAP C4-dicarboxylate transport system permease DctM subunit" evidence="8">
    <location>
        <begin position="7"/>
        <end position="416"/>
    </location>
</feature>
<keyword evidence="10" id="KW-1185">Reference proteome</keyword>
<protein>
    <recommendedName>
        <fullName evidence="7">TRAP transporter large permease protein</fullName>
    </recommendedName>
</protein>
<dbReference type="AlphaFoldDB" id="A0A3N4U3G1"/>
<evidence type="ECO:0000313" key="9">
    <source>
        <dbReference type="EMBL" id="RPE64992.1"/>
    </source>
</evidence>
<evidence type="ECO:0000256" key="5">
    <source>
        <dbReference type="ARBA" id="ARBA00022989"/>
    </source>
</evidence>
<comment type="subunit">
    <text evidence="7">The complex comprises the extracytoplasmic solute receptor protein and the two transmembrane proteins.</text>
</comment>
<evidence type="ECO:0000256" key="6">
    <source>
        <dbReference type="ARBA" id="ARBA00023136"/>
    </source>
</evidence>
<evidence type="ECO:0000256" key="1">
    <source>
        <dbReference type="ARBA" id="ARBA00004429"/>
    </source>
</evidence>